<dbReference type="SUPFAM" id="SSF50692">
    <property type="entry name" value="ADC-like"/>
    <property type="match status" value="1"/>
</dbReference>
<dbReference type="FunFam" id="3.30.70.20:FF:000035">
    <property type="entry name" value="Iron hydrogenase 1"/>
    <property type="match status" value="1"/>
</dbReference>
<dbReference type="InterPro" id="IPR017896">
    <property type="entry name" value="4Fe4S_Fe-S-bd"/>
</dbReference>
<comment type="similarity">
    <text evidence="1">In the C-terminal section; belongs to the prokaryotic molybdopterin-containing oxidoreductase family.</text>
</comment>
<dbReference type="SUPFAM" id="SSF54292">
    <property type="entry name" value="2Fe-2S ferredoxin-like"/>
    <property type="match status" value="1"/>
</dbReference>
<dbReference type="PANTHER" id="PTHR43105:SF14">
    <property type="entry name" value="FORMATE DEHYDROGENASE H"/>
    <property type="match status" value="1"/>
</dbReference>
<dbReference type="GO" id="GO:0003954">
    <property type="term" value="F:NADH dehydrogenase activity"/>
    <property type="evidence" value="ECO:0007669"/>
    <property type="project" value="TreeGrafter"/>
</dbReference>
<dbReference type="SMART" id="SM00926">
    <property type="entry name" value="Molybdop_Fe4S4"/>
    <property type="match status" value="1"/>
</dbReference>
<reference evidence="13 14" key="1">
    <citation type="submission" date="2016-10" db="EMBL/GenBank/DDBJ databases">
        <authorList>
            <person name="de Groot N.N."/>
        </authorList>
    </citation>
    <scope>NUCLEOTIDE SEQUENCE [LARGE SCALE GENOMIC DNA]</scope>
    <source>
        <strain evidence="13 14">DSM 9990</strain>
    </source>
</reference>
<dbReference type="PROSITE" id="PS00551">
    <property type="entry name" value="MOLYBDOPTERIN_PROK_1"/>
    <property type="match status" value="1"/>
</dbReference>
<evidence type="ECO:0000259" key="9">
    <source>
        <dbReference type="PROSITE" id="PS51085"/>
    </source>
</evidence>
<dbReference type="InterPro" id="IPR006656">
    <property type="entry name" value="Mopterin_OxRdtase"/>
</dbReference>
<dbReference type="SMART" id="SM00929">
    <property type="entry name" value="NADH-G_4Fe-4S_3"/>
    <property type="match status" value="1"/>
</dbReference>
<dbReference type="GO" id="GO:0046872">
    <property type="term" value="F:metal ion binding"/>
    <property type="evidence" value="ECO:0007669"/>
    <property type="project" value="UniProtKB-KW"/>
</dbReference>
<evidence type="ECO:0000256" key="4">
    <source>
        <dbReference type="ARBA" id="ARBA00022723"/>
    </source>
</evidence>
<dbReference type="GO" id="GO:0051537">
    <property type="term" value="F:2 iron, 2 sulfur cluster binding"/>
    <property type="evidence" value="ECO:0007669"/>
    <property type="project" value="UniProtKB-KW"/>
</dbReference>
<evidence type="ECO:0000256" key="3">
    <source>
        <dbReference type="ARBA" id="ARBA00022714"/>
    </source>
</evidence>
<keyword evidence="3" id="KW-0001">2Fe-2S</keyword>
<dbReference type="RefSeq" id="WP_093396317.1">
    <property type="nucleotide sequence ID" value="NZ_FOUU01000013.1"/>
</dbReference>
<dbReference type="Gene3D" id="3.40.228.10">
    <property type="entry name" value="Dimethylsulfoxide Reductase, domain 2"/>
    <property type="match status" value="1"/>
</dbReference>
<keyword evidence="14" id="KW-1185">Reference proteome</keyword>
<organism evidence="13 14">
    <name type="scientific">Thermodesulforhabdus norvegica</name>
    <dbReference type="NCBI Taxonomy" id="39841"/>
    <lineage>
        <taxon>Bacteria</taxon>
        <taxon>Pseudomonadati</taxon>
        <taxon>Thermodesulfobacteriota</taxon>
        <taxon>Syntrophobacteria</taxon>
        <taxon>Syntrophobacterales</taxon>
        <taxon>Thermodesulforhabdaceae</taxon>
        <taxon>Thermodesulforhabdus</taxon>
    </lineage>
</organism>
<dbReference type="EMBL" id="FOUU01000013">
    <property type="protein sequence ID" value="SFN07207.1"/>
    <property type="molecule type" value="Genomic_DNA"/>
</dbReference>
<evidence type="ECO:0000256" key="1">
    <source>
        <dbReference type="ARBA" id="ARBA00007023"/>
    </source>
</evidence>
<dbReference type="Pfam" id="PF12838">
    <property type="entry name" value="Fer4_7"/>
    <property type="match status" value="1"/>
</dbReference>
<keyword evidence="8" id="KW-0411">Iron-sulfur</keyword>
<dbReference type="GO" id="GO:0043546">
    <property type="term" value="F:molybdopterin cofactor binding"/>
    <property type="evidence" value="ECO:0007669"/>
    <property type="project" value="InterPro"/>
</dbReference>
<dbReference type="GO" id="GO:0016020">
    <property type="term" value="C:membrane"/>
    <property type="evidence" value="ECO:0007669"/>
    <property type="project" value="TreeGrafter"/>
</dbReference>
<evidence type="ECO:0000256" key="2">
    <source>
        <dbReference type="ARBA" id="ARBA00022485"/>
    </source>
</evidence>
<keyword evidence="4" id="KW-0479">Metal-binding</keyword>
<dbReference type="OrthoDB" id="9757870at2"/>
<dbReference type="InterPro" id="IPR041925">
    <property type="entry name" value="CT_Formate-Dh_H"/>
</dbReference>
<dbReference type="SUPFAM" id="SSF54862">
    <property type="entry name" value="4Fe-4S ferredoxins"/>
    <property type="match status" value="1"/>
</dbReference>
<dbReference type="Gene3D" id="2.20.25.90">
    <property type="entry name" value="ADC-like domains"/>
    <property type="match status" value="1"/>
</dbReference>
<sequence length="918" mass="102652">MKKVSVSIDGREYIIPAGKNIKEAAEEVGIYIPGLCHHRDLIPVGMCRLCIVEVEGLREFPLACMTPVEEGMIIRTKTDTLQQMRRHTMELILSLTNHPVTCLFCSRRDECRDLRECMRKVPEVVGCRYCPKGGECEIQEIVGYLGMTELRYAPMSGTMKPVVREPFFDRNYNLCVLCGRCVRVCHEVRGQGVLNYRISHHRDHTIEPLSLKDAGCAFCGACVDVCPTGALYARFEKWLKPERTVTTTCPFCGVGCQIDVGVSENRIVRVRGNRSPGSPNNGQLCVKGRFGLTFAESPERLKTPLVRTDDGFKPVSWDEAFKIITEALHKHRERSFGMLASARCTNEENYLAQKFTRLVMKSNNIDHCARLCHAPTVAGLRKAFGSGAMTNSIAELAYSGCIFVIGSNTTEQHPVIALKIKEAKRRGGKIIVADPRKIELTAIADVWLRHNPGTDVALILGMCKVIVDEGLIDKSFIEERCEGFEDFASSLEKLSLEEVETLTGVDIDDLKSAARMYATRRPSSIVYAMGITQHANGTENVLALANLSMLTGNIGKPSAGINPLRGQNNVQGSCDMGALPDLLPGYKSIKDPEVRRLFEKAWGCRLPEEPGLTVTEMFHAIDDGRIRAMYIIGENPVLSDPDAGQVVESLKKLEFLVVQDIFLSETARLAHVVLPAASALEKEGTFTNTERKVLRVRKALEPPGDALPDWEIICKIARRMGYGEQFSYKDPEEVMKEIASLTKIYGGISYDRLEKQPLQWPCPEPDHPGTPYLHGDGFMRGKGKFHVLQFRPSPERPDREYPYILTTGRILFHYHTGTMTRKVPDLNYLRPEEWVEMNLLDAQELGVTDGSWVEVSSRRGRVRAKAKVTERSPRGVVFMTFHFSETPTNNLTGALLDPVARIPELKVCPVKIQPIREV</sequence>
<dbReference type="Gene3D" id="3.30.70.20">
    <property type="match status" value="1"/>
</dbReference>
<dbReference type="InterPro" id="IPR006478">
    <property type="entry name" value="Formate_DH_asu"/>
</dbReference>
<dbReference type="InterPro" id="IPR009010">
    <property type="entry name" value="Asp_de-COase-like_dom_sf"/>
</dbReference>
<keyword evidence="5" id="KW-0677">Repeat</keyword>
<evidence type="ECO:0000256" key="5">
    <source>
        <dbReference type="ARBA" id="ARBA00022737"/>
    </source>
</evidence>
<evidence type="ECO:0000259" key="11">
    <source>
        <dbReference type="PROSITE" id="PS51669"/>
    </source>
</evidence>
<keyword evidence="6" id="KW-0560">Oxidoreductase</keyword>
<dbReference type="GO" id="GO:0015942">
    <property type="term" value="P:formate metabolic process"/>
    <property type="evidence" value="ECO:0007669"/>
    <property type="project" value="InterPro"/>
</dbReference>
<dbReference type="Proteomes" id="UP000199611">
    <property type="component" value="Unassembled WGS sequence"/>
</dbReference>
<dbReference type="PROSITE" id="PS51379">
    <property type="entry name" value="4FE4S_FER_2"/>
    <property type="match status" value="2"/>
</dbReference>
<keyword evidence="2" id="KW-0004">4Fe-4S</keyword>
<dbReference type="InterPro" id="IPR036010">
    <property type="entry name" value="2Fe-2S_ferredoxin-like_sf"/>
</dbReference>
<dbReference type="Gene3D" id="2.40.40.20">
    <property type="match status" value="1"/>
</dbReference>
<protein>
    <submittedName>
        <fullName evidence="13">Formate dehydrogenase major subunit</fullName>
    </submittedName>
</protein>
<evidence type="ECO:0000259" key="12">
    <source>
        <dbReference type="PROSITE" id="PS51839"/>
    </source>
</evidence>
<dbReference type="GO" id="GO:0008863">
    <property type="term" value="F:formate dehydrogenase (NAD+) activity"/>
    <property type="evidence" value="ECO:0007669"/>
    <property type="project" value="InterPro"/>
</dbReference>
<dbReference type="PIRSF" id="PIRSF036643">
    <property type="entry name" value="FDH_alpha"/>
    <property type="match status" value="1"/>
</dbReference>
<dbReference type="InterPro" id="IPR017900">
    <property type="entry name" value="4Fe4S_Fe_S_CS"/>
</dbReference>
<name>A0A1I4W1J4_9BACT</name>
<dbReference type="Gene3D" id="3.10.20.740">
    <property type="match status" value="1"/>
</dbReference>
<evidence type="ECO:0000313" key="13">
    <source>
        <dbReference type="EMBL" id="SFN07207.1"/>
    </source>
</evidence>
<accession>A0A1I4W1J4</accession>
<dbReference type="AlphaFoldDB" id="A0A1I4W1J4"/>
<dbReference type="InterPro" id="IPR006963">
    <property type="entry name" value="Mopterin_OxRdtase_4Fe-4S_dom"/>
</dbReference>
<evidence type="ECO:0000256" key="8">
    <source>
        <dbReference type="ARBA" id="ARBA00023014"/>
    </source>
</evidence>
<dbReference type="CDD" id="cd02790">
    <property type="entry name" value="MopB_CT_Formate-Dh_H"/>
    <property type="match status" value="1"/>
</dbReference>
<feature type="domain" description="4Fe-4S ferredoxin-type" evidence="10">
    <location>
        <begin position="207"/>
        <end position="236"/>
    </location>
</feature>
<dbReference type="PROSITE" id="PS51669">
    <property type="entry name" value="4FE4S_MOW_BIS_MGD"/>
    <property type="match status" value="1"/>
</dbReference>
<evidence type="ECO:0000256" key="6">
    <source>
        <dbReference type="ARBA" id="ARBA00023002"/>
    </source>
</evidence>
<dbReference type="Pfam" id="PF13510">
    <property type="entry name" value="Fer2_4"/>
    <property type="match status" value="1"/>
</dbReference>
<feature type="domain" description="2Fe-2S ferredoxin-type" evidence="9">
    <location>
        <begin position="2"/>
        <end position="80"/>
    </location>
</feature>
<dbReference type="PROSITE" id="PS51839">
    <property type="entry name" value="4FE4S_HC3"/>
    <property type="match status" value="1"/>
</dbReference>
<feature type="domain" description="4Fe-4S His(Cys)3-ligated-type" evidence="12">
    <location>
        <begin position="82"/>
        <end position="146"/>
    </location>
</feature>
<dbReference type="Pfam" id="PF01568">
    <property type="entry name" value="Molydop_binding"/>
    <property type="match status" value="1"/>
</dbReference>
<dbReference type="PANTHER" id="PTHR43105">
    <property type="entry name" value="RESPIRATORY NITRATE REDUCTASE"/>
    <property type="match status" value="1"/>
</dbReference>
<dbReference type="FunFam" id="3.40.228.10:FF:000002">
    <property type="entry name" value="Formate dehydrogenase subunit alpha"/>
    <property type="match status" value="1"/>
</dbReference>
<dbReference type="SUPFAM" id="SSF53706">
    <property type="entry name" value="Formate dehydrogenase/DMSO reductase, domains 1-3"/>
    <property type="match status" value="1"/>
</dbReference>
<dbReference type="InterPro" id="IPR027467">
    <property type="entry name" value="MopterinOxRdtase_cofactor_BS"/>
</dbReference>
<dbReference type="InterPro" id="IPR001041">
    <property type="entry name" value="2Fe-2S_ferredoxin-type"/>
</dbReference>
<evidence type="ECO:0000256" key="7">
    <source>
        <dbReference type="ARBA" id="ARBA00023004"/>
    </source>
</evidence>
<dbReference type="InterPro" id="IPR041924">
    <property type="entry name" value="Formate_Dh-H_N"/>
</dbReference>
<dbReference type="PROSITE" id="PS00198">
    <property type="entry name" value="4FE4S_FER_1"/>
    <property type="match status" value="1"/>
</dbReference>
<feature type="domain" description="4Fe-4S ferredoxin-type" evidence="10">
    <location>
        <begin position="164"/>
        <end position="185"/>
    </location>
</feature>
<dbReference type="GO" id="GO:0022904">
    <property type="term" value="P:respiratory electron transport chain"/>
    <property type="evidence" value="ECO:0007669"/>
    <property type="project" value="TreeGrafter"/>
</dbReference>
<dbReference type="InterPro" id="IPR006657">
    <property type="entry name" value="MoPterin_dinucl-bd_dom"/>
</dbReference>
<dbReference type="InterPro" id="IPR050123">
    <property type="entry name" value="Prok_molybdopt-oxidoreductase"/>
</dbReference>
<dbReference type="GO" id="GO:0051539">
    <property type="term" value="F:4 iron, 4 sulfur cluster binding"/>
    <property type="evidence" value="ECO:0007669"/>
    <property type="project" value="UniProtKB-KW"/>
</dbReference>
<evidence type="ECO:0000259" key="10">
    <source>
        <dbReference type="PROSITE" id="PS51379"/>
    </source>
</evidence>
<dbReference type="CDD" id="cd00207">
    <property type="entry name" value="fer2"/>
    <property type="match status" value="1"/>
</dbReference>
<dbReference type="Pfam" id="PF00384">
    <property type="entry name" value="Molybdopterin"/>
    <property type="match status" value="1"/>
</dbReference>
<feature type="domain" description="4Fe-4S Mo/W bis-MGD-type" evidence="11">
    <location>
        <begin position="242"/>
        <end position="299"/>
    </location>
</feature>
<dbReference type="Gene3D" id="3.40.50.740">
    <property type="match status" value="1"/>
</dbReference>
<gene>
    <name evidence="13" type="ORF">SAMN05660836_02543</name>
</gene>
<proteinExistence type="inferred from homology"/>
<dbReference type="STRING" id="39841.SAMN05660836_02543"/>
<dbReference type="InterPro" id="IPR019574">
    <property type="entry name" value="NADH_UbQ_OxRdtase_Gsu_4Fe4S-bd"/>
</dbReference>
<evidence type="ECO:0000313" key="14">
    <source>
        <dbReference type="Proteomes" id="UP000199611"/>
    </source>
</evidence>
<dbReference type="CDD" id="cd02753">
    <property type="entry name" value="MopB_Formate-Dh-H"/>
    <property type="match status" value="1"/>
</dbReference>
<keyword evidence="7" id="KW-0408">Iron</keyword>
<dbReference type="Pfam" id="PF04879">
    <property type="entry name" value="Molybdop_Fe4S4"/>
    <property type="match status" value="1"/>
</dbReference>
<dbReference type="PROSITE" id="PS51085">
    <property type="entry name" value="2FE2S_FER_2"/>
    <property type="match status" value="1"/>
</dbReference>
<dbReference type="NCBIfam" id="TIGR01591">
    <property type="entry name" value="Fdh-alpha"/>
    <property type="match status" value="1"/>
</dbReference>